<evidence type="ECO:0000313" key="1">
    <source>
        <dbReference type="EMBL" id="MDI1492686.1"/>
    </source>
</evidence>
<reference evidence="1" key="1">
    <citation type="journal article" date="2023" name="Genome Biol. Evol.">
        <title>First Whole Genome Sequence and Flow Cytometry Genome Size Data for the Lichen-Forming Fungus Ramalina farinacea (Ascomycota).</title>
        <authorList>
            <person name="Llewellyn T."/>
            <person name="Mian S."/>
            <person name="Hill R."/>
            <person name="Leitch I.J."/>
            <person name="Gaya E."/>
        </authorList>
    </citation>
    <scope>NUCLEOTIDE SEQUENCE</scope>
    <source>
        <strain evidence="1">LIQ254RAFAR</strain>
    </source>
</reference>
<organism evidence="1 2">
    <name type="scientific">Ramalina farinacea</name>
    <dbReference type="NCBI Taxonomy" id="258253"/>
    <lineage>
        <taxon>Eukaryota</taxon>
        <taxon>Fungi</taxon>
        <taxon>Dikarya</taxon>
        <taxon>Ascomycota</taxon>
        <taxon>Pezizomycotina</taxon>
        <taxon>Lecanoromycetes</taxon>
        <taxon>OSLEUM clade</taxon>
        <taxon>Lecanoromycetidae</taxon>
        <taxon>Lecanorales</taxon>
        <taxon>Lecanorineae</taxon>
        <taxon>Ramalinaceae</taxon>
        <taxon>Ramalina</taxon>
    </lineage>
</organism>
<gene>
    <name evidence="1" type="ORF">OHK93_004468</name>
</gene>
<accession>A0AA43QWM9</accession>
<keyword evidence="2" id="KW-1185">Reference proteome</keyword>
<comment type="caution">
    <text evidence="1">The sequence shown here is derived from an EMBL/GenBank/DDBJ whole genome shotgun (WGS) entry which is preliminary data.</text>
</comment>
<sequence length="245" mass="27904">YFQKIAVMLSAFEKLPAELRIRIYEEVLPSGKFLVPCLPKMRYGLYPATRISAILATNRNIHADAGAYLYGNNIVDLDSTFSGHVGHPTSIWRRFGPCIQHVEISATRRIAHAYHALSYARPLEIEELEYLWQWKKNLIDAIASTGLKTLAIDMKACAALTPWNEEKSVVALPRILESLMKNVVVERLTLRWTNWDDDGILYQEETTESQDKRRGDRKKSVVKHLTIHGSLDIMVARMALSVLGR</sequence>
<protein>
    <submittedName>
        <fullName evidence="1">Uncharacterized protein</fullName>
    </submittedName>
</protein>
<dbReference type="Proteomes" id="UP001161017">
    <property type="component" value="Unassembled WGS sequence"/>
</dbReference>
<dbReference type="AlphaFoldDB" id="A0AA43QWM9"/>
<feature type="non-terminal residue" evidence="1">
    <location>
        <position position="1"/>
    </location>
</feature>
<proteinExistence type="predicted"/>
<evidence type="ECO:0000313" key="2">
    <source>
        <dbReference type="Proteomes" id="UP001161017"/>
    </source>
</evidence>
<name>A0AA43QWM9_9LECA</name>
<dbReference type="EMBL" id="JAPUFD010000020">
    <property type="protein sequence ID" value="MDI1492686.1"/>
    <property type="molecule type" value="Genomic_DNA"/>
</dbReference>